<dbReference type="InterPro" id="IPR037923">
    <property type="entry name" value="HTH-like"/>
</dbReference>
<organism evidence="5 6">
    <name type="scientific">Ruminococcus hominis</name>
    <dbReference type="NCBI Taxonomy" id="2763065"/>
    <lineage>
        <taxon>Bacteria</taxon>
        <taxon>Bacillati</taxon>
        <taxon>Bacillota</taxon>
        <taxon>Clostridia</taxon>
        <taxon>Eubacteriales</taxon>
        <taxon>Oscillospiraceae</taxon>
        <taxon>Ruminococcus</taxon>
    </lineage>
</organism>
<dbReference type="PANTHER" id="PTHR43280:SF28">
    <property type="entry name" value="HTH-TYPE TRANSCRIPTIONAL ACTIVATOR RHAS"/>
    <property type="match status" value="1"/>
</dbReference>
<keyword evidence="1" id="KW-0805">Transcription regulation</keyword>
<dbReference type="SUPFAM" id="SSF46689">
    <property type="entry name" value="Homeodomain-like"/>
    <property type="match status" value="2"/>
</dbReference>
<dbReference type="SUPFAM" id="SSF51215">
    <property type="entry name" value="Regulatory protein AraC"/>
    <property type="match status" value="1"/>
</dbReference>
<keyword evidence="6" id="KW-1185">Reference proteome</keyword>
<proteinExistence type="predicted"/>
<dbReference type="InterPro" id="IPR018060">
    <property type="entry name" value="HTH_AraC"/>
</dbReference>
<dbReference type="Pfam" id="PF02311">
    <property type="entry name" value="AraC_binding"/>
    <property type="match status" value="1"/>
</dbReference>
<reference evidence="5 6" key="1">
    <citation type="submission" date="2020-08" db="EMBL/GenBank/DDBJ databases">
        <title>Genome public.</title>
        <authorList>
            <person name="Liu C."/>
            <person name="Sun Q."/>
        </authorList>
    </citation>
    <scope>NUCLEOTIDE SEQUENCE [LARGE SCALE GENOMIC DNA]</scope>
    <source>
        <strain evidence="5 6">NSJ-13</strain>
    </source>
</reference>
<dbReference type="InterPro" id="IPR009057">
    <property type="entry name" value="Homeodomain-like_sf"/>
</dbReference>
<evidence type="ECO:0000256" key="2">
    <source>
        <dbReference type="ARBA" id="ARBA00023125"/>
    </source>
</evidence>
<dbReference type="InterPro" id="IPR020449">
    <property type="entry name" value="Tscrpt_reg_AraC-type_HTH"/>
</dbReference>
<dbReference type="PROSITE" id="PS00041">
    <property type="entry name" value="HTH_ARAC_FAMILY_1"/>
    <property type="match status" value="1"/>
</dbReference>
<dbReference type="PRINTS" id="PR00032">
    <property type="entry name" value="HTHARAC"/>
</dbReference>
<dbReference type="Gene3D" id="2.60.120.10">
    <property type="entry name" value="Jelly Rolls"/>
    <property type="match status" value="1"/>
</dbReference>
<dbReference type="Gene3D" id="1.10.10.60">
    <property type="entry name" value="Homeodomain-like"/>
    <property type="match status" value="2"/>
</dbReference>
<dbReference type="SMART" id="SM00342">
    <property type="entry name" value="HTH_ARAC"/>
    <property type="match status" value="1"/>
</dbReference>
<evidence type="ECO:0000256" key="3">
    <source>
        <dbReference type="ARBA" id="ARBA00023163"/>
    </source>
</evidence>
<gene>
    <name evidence="5" type="ORF">H8S40_10005</name>
</gene>
<dbReference type="InterPro" id="IPR003313">
    <property type="entry name" value="AraC-bd"/>
</dbReference>
<keyword evidence="2" id="KW-0238">DNA-binding</keyword>
<dbReference type="Pfam" id="PF12833">
    <property type="entry name" value="HTH_18"/>
    <property type="match status" value="1"/>
</dbReference>
<name>A0ABR7GAW9_9FIRM</name>
<feature type="domain" description="HTH araC/xylS-type" evidence="4">
    <location>
        <begin position="171"/>
        <end position="269"/>
    </location>
</feature>
<dbReference type="InterPro" id="IPR018062">
    <property type="entry name" value="HTH_AraC-typ_CS"/>
</dbReference>
<evidence type="ECO:0000256" key="1">
    <source>
        <dbReference type="ARBA" id="ARBA00023015"/>
    </source>
</evidence>
<accession>A0ABR7GAW9</accession>
<dbReference type="InterPro" id="IPR014710">
    <property type="entry name" value="RmlC-like_jellyroll"/>
</dbReference>
<protein>
    <submittedName>
        <fullName evidence="5">Helix-turn-helix domain-containing protein</fullName>
    </submittedName>
</protein>
<sequence>MLYNLHYSNKYNFLPLLPKLLGVNHLQEPVQRPHGFPVFQWFYCVKGQGEFIINGQRSIISKGQGLLIYPHISHSYKGLTSDWTVHLIGFGGNACTEILQTLHMLESGVYHFSNSDIFPTHIENLLYLSQRNITEKETELSKACYSMLLDLSPCIRQIHNTTATYENELVRKLIDYMEEKYACDISLNELADYVNLSKEYMCNLFKHTMHQTIMQYLQTVRISRARIFLIQYPEKHVAEIAHMCGFESPSYFGKVFKKIAGCTPDNFRR</sequence>
<evidence type="ECO:0000313" key="5">
    <source>
        <dbReference type="EMBL" id="MBC5683896.1"/>
    </source>
</evidence>
<keyword evidence="3" id="KW-0804">Transcription</keyword>
<dbReference type="EMBL" id="JACOPE010000001">
    <property type="protein sequence ID" value="MBC5683896.1"/>
    <property type="molecule type" value="Genomic_DNA"/>
</dbReference>
<evidence type="ECO:0000259" key="4">
    <source>
        <dbReference type="PROSITE" id="PS01124"/>
    </source>
</evidence>
<dbReference type="PROSITE" id="PS01124">
    <property type="entry name" value="HTH_ARAC_FAMILY_2"/>
    <property type="match status" value="1"/>
</dbReference>
<evidence type="ECO:0000313" key="6">
    <source>
        <dbReference type="Proteomes" id="UP000631576"/>
    </source>
</evidence>
<comment type="caution">
    <text evidence="5">The sequence shown here is derived from an EMBL/GenBank/DDBJ whole genome shotgun (WGS) entry which is preliminary data.</text>
</comment>
<dbReference type="Proteomes" id="UP000631576">
    <property type="component" value="Unassembled WGS sequence"/>
</dbReference>
<dbReference type="PANTHER" id="PTHR43280">
    <property type="entry name" value="ARAC-FAMILY TRANSCRIPTIONAL REGULATOR"/>
    <property type="match status" value="1"/>
</dbReference>
<dbReference type="RefSeq" id="WP_186865183.1">
    <property type="nucleotide sequence ID" value="NZ_JACOPE010000001.1"/>
</dbReference>